<dbReference type="PIR" id="A99103">
    <property type="entry name" value="A99103"/>
</dbReference>
<evidence type="ECO:0000313" key="3">
    <source>
        <dbReference type="Proteomes" id="UP000242167"/>
    </source>
</evidence>
<proteinExistence type="predicted"/>
<gene>
    <name evidence="2" type="primary">prsA1</name>
</gene>
<dbReference type="PANTHER" id="PTHR11599">
    <property type="entry name" value="PROTEASOME SUBUNIT ALPHA/BETA"/>
    <property type="match status" value="1"/>
</dbReference>
<reference evidence="2 3" key="1">
    <citation type="journal article" date="2001" name="Nature">
        <title>The highly reduced genome of an enslaved algal nucleus.</title>
        <authorList>
            <person name="Douglas S."/>
            <person name="Zauner S."/>
            <person name="Fraunholz M."/>
            <person name="Beaton M."/>
            <person name="Penny S."/>
            <person name="Deng L."/>
            <person name="Wu X."/>
            <person name="Reith M."/>
            <person name="Cavalier-Smith T."/>
            <person name="Maier U."/>
        </authorList>
    </citation>
    <scope>NUCLEOTIDE SEQUENCE [LARGE SCALE GENOMIC DNA]</scope>
</reference>
<dbReference type="EMBL" id="AJ010592">
    <property type="protein sequence ID" value="CAB40400.1"/>
    <property type="molecule type" value="Genomic_DNA"/>
</dbReference>
<dbReference type="RefSeq" id="XP_001713184.1">
    <property type="nucleotide sequence ID" value="XM_001713132.1"/>
</dbReference>
<dbReference type="AlphaFoldDB" id="Q9XG34"/>
<keyword evidence="1 2" id="KW-0647">Proteasome</keyword>
<dbReference type="GO" id="GO:0051603">
    <property type="term" value="P:proteolysis involved in protein catabolic process"/>
    <property type="evidence" value="ECO:0007669"/>
    <property type="project" value="InterPro"/>
</dbReference>
<dbReference type="Gene3D" id="3.60.20.10">
    <property type="entry name" value="Glutamine Phosphoribosylpyrophosphate, subunit 1, domain 1"/>
    <property type="match status" value="1"/>
</dbReference>
<name>Q9XG34_GUITH</name>
<dbReference type="InterPro" id="IPR001353">
    <property type="entry name" value="Proteasome_sua/b"/>
</dbReference>
<accession>Q9XG34</accession>
<dbReference type="GO" id="GO:0000428">
    <property type="term" value="C:DNA-directed RNA polymerase complex"/>
    <property type="evidence" value="ECO:0007669"/>
    <property type="project" value="UniProtKB-KW"/>
</dbReference>
<protein>
    <submittedName>
        <fullName evidence="2">26S proteasome IOTA SU</fullName>
    </submittedName>
</protein>
<dbReference type="Pfam" id="PF00227">
    <property type="entry name" value="Proteasome"/>
    <property type="match status" value="1"/>
</dbReference>
<dbReference type="GO" id="GO:0005839">
    <property type="term" value="C:proteasome core complex"/>
    <property type="evidence" value="ECO:0007669"/>
    <property type="project" value="InterPro"/>
</dbReference>
<dbReference type="SUPFAM" id="SSF56235">
    <property type="entry name" value="N-terminal nucleophile aminohydrolases (Ntn hydrolases)"/>
    <property type="match status" value="1"/>
</dbReference>
<evidence type="ECO:0000313" key="2">
    <source>
        <dbReference type="EMBL" id="CAB40400.1"/>
    </source>
</evidence>
<dbReference type="GeneID" id="857474"/>
<dbReference type="InterPro" id="IPR029055">
    <property type="entry name" value="Ntn_hydrolases_N"/>
</dbReference>
<organism evidence="2 3">
    <name type="scientific">Guillardia theta</name>
    <name type="common">Cryptophyte</name>
    <name type="synonym">Cryptomonas phi</name>
    <dbReference type="NCBI Taxonomy" id="55529"/>
    <lineage>
        <taxon>Eukaryota</taxon>
        <taxon>Cryptophyceae</taxon>
        <taxon>Pyrenomonadales</taxon>
        <taxon>Geminigeraceae</taxon>
        <taxon>Guillardia</taxon>
    </lineage>
</organism>
<evidence type="ECO:0000256" key="1">
    <source>
        <dbReference type="ARBA" id="ARBA00022942"/>
    </source>
</evidence>
<dbReference type="InterPro" id="IPR050115">
    <property type="entry name" value="Proteasome_alpha"/>
</dbReference>
<sequence>MTISNELLKFAPSGRIFQIEYAVKKKKGSICIGIKNNSFLIFLLYKSQNSSSESNESDIIFLDDKTGCLCNGLAIDVYEQIEEIKNIFFNYYSQYRSKIQTSYLSKLITFKNQYLTHYSFSRPRSTNLIIFNLDNELGGQLFKGDNTGSFILTNECSIGYKDIEIEYLLKKKKPESFQNIEKSVEKLLEVLITSIKDELVIENIRIFFTSGDKNVKKMESEKIRDIFRKIYKKNLSF</sequence>
<dbReference type="Proteomes" id="UP000242167">
    <property type="component" value="Nucleomorph 2"/>
</dbReference>